<dbReference type="Proteomes" id="UP001642483">
    <property type="component" value="Unassembled WGS sequence"/>
</dbReference>
<evidence type="ECO:0000313" key="17">
    <source>
        <dbReference type="EMBL" id="CAK8688020.1"/>
    </source>
</evidence>
<feature type="domain" description="Toprim" evidence="14">
    <location>
        <begin position="31"/>
        <end position="175"/>
    </location>
</feature>
<keyword evidence="4" id="KW-0479">Metal-binding</keyword>
<dbReference type="InterPro" id="IPR010666">
    <property type="entry name" value="Znf_GRF"/>
</dbReference>
<dbReference type="InterPro" id="IPR013498">
    <property type="entry name" value="Topo_IA_Znf"/>
</dbReference>
<dbReference type="InterPro" id="IPR034144">
    <property type="entry name" value="TOPRIM_TopoIII"/>
</dbReference>
<dbReference type="Pfam" id="PF01131">
    <property type="entry name" value="Topoisom_bac"/>
    <property type="match status" value="1"/>
</dbReference>
<dbReference type="Gene3D" id="2.70.20.10">
    <property type="entry name" value="Topoisomerase I, domain 3"/>
    <property type="match status" value="1"/>
</dbReference>
<dbReference type="Gene3D" id="3.40.50.140">
    <property type="match status" value="1"/>
</dbReference>
<evidence type="ECO:0000256" key="4">
    <source>
        <dbReference type="ARBA" id="ARBA00022723"/>
    </source>
</evidence>
<dbReference type="PROSITE" id="PS52039">
    <property type="entry name" value="TOPO_IA_2"/>
    <property type="match status" value="1"/>
</dbReference>
<evidence type="ECO:0000259" key="14">
    <source>
        <dbReference type="PROSITE" id="PS50880"/>
    </source>
</evidence>
<dbReference type="PROSITE" id="PS50880">
    <property type="entry name" value="TOPRIM"/>
    <property type="match status" value="1"/>
</dbReference>
<dbReference type="InterPro" id="IPR023405">
    <property type="entry name" value="Topo_IA_core_domain"/>
</dbReference>
<evidence type="ECO:0000256" key="7">
    <source>
        <dbReference type="ARBA" id="ARBA00022833"/>
    </source>
</evidence>
<dbReference type="Gene3D" id="3.30.65.10">
    <property type="entry name" value="Bacterial Topoisomerase I, domain 1"/>
    <property type="match status" value="1"/>
</dbReference>
<keyword evidence="6 11" id="KW-0863">Zinc-finger</keyword>
<dbReference type="PRINTS" id="PR00417">
    <property type="entry name" value="PRTPISMRASEI"/>
</dbReference>
<keyword evidence="7" id="KW-0862">Zinc</keyword>
<evidence type="ECO:0000256" key="12">
    <source>
        <dbReference type="RuleBase" id="RU362092"/>
    </source>
</evidence>
<dbReference type="PROSITE" id="PS51999">
    <property type="entry name" value="ZF_GRF"/>
    <property type="match status" value="2"/>
</dbReference>
<keyword evidence="8 12" id="KW-0799">Topoisomerase</keyword>
<reference evidence="17 18" key="1">
    <citation type="submission" date="2024-02" db="EMBL/GenBank/DDBJ databases">
        <authorList>
            <person name="Daric V."/>
            <person name="Darras S."/>
        </authorList>
    </citation>
    <scope>NUCLEOTIDE SEQUENCE [LARGE SCALE GENOMIC DNA]</scope>
</reference>
<feature type="domain" description="GRF-type" evidence="15">
    <location>
        <begin position="832"/>
        <end position="873"/>
    </location>
</feature>
<dbReference type="EC" id="5.6.2.1" evidence="3 12"/>
<name>A0ABP0GCZ6_CLALP</name>
<evidence type="ECO:0000313" key="18">
    <source>
        <dbReference type="Proteomes" id="UP001642483"/>
    </source>
</evidence>
<comment type="function">
    <text evidence="12">Introduces a single-strand break via transesterification at a target site in duplex DNA. Releases the supercoiling and torsional tension of DNA introduced during the DNA replication and transcription by transiently cleaving and rejoining one strand of the DNA duplex. The scissile phosphodiester is attacked by the catalytic tyrosine of the enzyme, resulting in the formation of a DNA-(5'-phosphotyrosyl)-enzyme intermediate and the expulsion of a 3'-OH DNA strand.</text>
</comment>
<evidence type="ECO:0000256" key="2">
    <source>
        <dbReference type="ARBA" id="ARBA00009446"/>
    </source>
</evidence>
<dbReference type="InterPro" id="IPR003601">
    <property type="entry name" value="Topo_IA_2"/>
</dbReference>
<dbReference type="InterPro" id="IPR006171">
    <property type="entry name" value="TOPRIM_dom"/>
</dbReference>
<proteinExistence type="inferred from homology"/>
<keyword evidence="18" id="KW-1185">Reference proteome</keyword>
<gene>
    <name evidence="17" type="ORF">CVLEPA_LOCUS20060</name>
</gene>
<evidence type="ECO:0000256" key="8">
    <source>
        <dbReference type="ARBA" id="ARBA00023029"/>
    </source>
</evidence>
<dbReference type="InterPro" id="IPR000380">
    <property type="entry name" value="Topo_IA"/>
</dbReference>
<keyword evidence="10 12" id="KW-0413">Isomerase</keyword>
<protein>
    <recommendedName>
        <fullName evidence="3 12">DNA topoisomerase</fullName>
        <ecNumber evidence="3 12">5.6.2.1</ecNumber>
    </recommendedName>
</protein>
<evidence type="ECO:0000256" key="13">
    <source>
        <dbReference type="SAM" id="MobiDB-lite"/>
    </source>
</evidence>
<dbReference type="Pfam" id="PF01751">
    <property type="entry name" value="Toprim"/>
    <property type="match status" value="1"/>
</dbReference>
<dbReference type="SMART" id="SM00493">
    <property type="entry name" value="TOPRIM"/>
    <property type="match status" value="1"/>
</dbReference>
<feature type="compositionally biased region" description="Basic residues" evidence="13">
    <location>
        <begin position="801"/>
        <end position="813"/>
    </location>
</feature>
<feature type="region of interest" description="Disordered" evidence="13">
    <location>
        <begin position="763"/>
        <end position="822"/>
    </location>
</feature>
<dbReference type="InterPro" id="IPR013825">
    <property type="entry name" value="Topo_IA_cen_sub2"/>
</dbReference>
<dbReference type="Pfam" id="PF01396">
    <property type="entry name" value="Zn_ribbon_Top1"/>
    <property type="match status" value="1"/>
</dbReference>
<dbReference type="SMART" id="SM00437">
    <property type="entry name" value="TOP1Ac"/>
    <property type="match status" value="1"/>
</dbReference>
<evidence type="ECO:0000259" key="16">
    <source>
        <dbReference type="PROSITE" id="PS52039"/>
    </source>
</evidence>
<dbReference type="PROSITE" id="PS00396">
    <property type="entry name" value="TOPO_IA_1"/>
    <property type="match status" value="1"/>
</dbReference>
<feature type="domain" description="GRF-type" evidence="15">
    <location>
        <begin position="903"/>
        <end position="945"/>
    </location>
</feature>
<evidence type="ECO:0000256" key="10">
    <source>
        <dbReference type="ARBA" id="ARBA00023235"/>
    </source>
</evidence>
<accession>A0ABP0GCZ6</accession>
<dbReference type="CDD" id="cd03362">
    <property type="entry name" value="TOPRIM_TopoIA_TopoIII"/>
    <property type="match status" value="1"/>
</dbReference>
<dbReference type="EMBL" id="CAWYQH010000107">
    <property type="protein sequence ID" value="CAK8688020.1"/>
    <property type="molecule type" value="Genomic_DNA"/>
</dbReference>
<comment type="catalytic activity">
    <reaction evidence="1 12">
        <text>ATP-independent breakage of single-stranded DNA, followed by passage and rejoining.</text>
        <dbReference type="EC" id="5.6.2.1"/>
    </reaction>
</comment>
<dbReference type="InterPro" id="IPR013497">
    <property type="entry name" value="Topo_IA_cen"/>
</dbReference>
<evidence type="ECO:0000256" key="3">
    <source>
        <dbReference type="ARBA" id="ARBA00012891"/>
    </source>
</evidence>
<dbReference type="InterPro" id="IPR013824">
    <property type="entry name" value="Topo_IA_cen_sub1"/>
</dbReference>
<evidence type="ECO:0000256" key="6">
    <source>
        <dbReference type="ARBA" id="ARBA00022771"/>
    </source>
</evidence>
<dbReference type="Gene3D" id="1.10.460.10">
    <property type="entry name" value="Topoisomerase I, domain 2"/>
    <property type="match status" value="1"/>
</dbReference>
<evidence type="ECO:0000256" key="5">
    <source>
        <dbReference type="ARBA" id="ARBA00022737"/>
    </source>
</evidence>
<keyword evidence="5" id="KW-0677">Repeat</keyword>
<dbReference type="SMART" id="SM00436">
    <property type="entry name" value="TOP1Bc"/>
    <property type="match status" value="1"/>
</dbReference>
<dbReference type="InterPro" id="IPR003602">
    <property type="entry name" value="Topo_IA_DNA-bd_dom"/>
</dbReference>
<feature type="domain" description="Topo IA-type catalytic" evidence="16">
    <location>
        <begin position="193"/>
        <end position="622"/>
    </location>
</feature>
<evidence type="ECO:0000259" key="15">
    <source>
        <dbReference type="PROSITE" id="PS51999"/>
    </source>
</evidence>
<dbReference type="PANTHER" id="PTHR11390">
    <property type="entry name" value="PROKARYOTIC DNA TOPOISOMERASE"/>
    <property type="match status" value="1"/>
</dbReference>
<organism evidence="17 18">
    <name type="scientific">Clavelina lepadiformis</name>
    <name type="common">Light-bulb sea squirt</name>
    <name type="synonym">Ascidia lepadiformis</name>
    <dbReference type="NCBI Taxonomy" id="159417"/>
    <lineage>
        <taxon>Eukaryota</taxon>
        <taxon>Metazoa</taxon>
        <taxon>Chordata</taxon>
        <taxon>Tunicata</taxon>
        <taxon>Ascidiacea</taxon>
        <taxon>Aplousobranchia</taxon>
        <taxon>Clavelinidae</taxon>
        <taxon>Clavelina</taxon>
    </lineage>
</organism>
<evidence type="ECO:0000256" key="11">
    <source>
        <dbReference type="PROSITE-ProRule" id="PRU01343"/>
    </source>
</evidence>
<dbReference type="InterPro" id="IPR013826">
    <property type="entry name" value="Topo_IA_cen_sub3"/>
</dbReference>
<comment type="caution">
    <text evidence="17">The sequence shown here is derived from an EMBL/GenBank/DDBJ whole genome shotgun (WGS) entry which is preliminary data.</text>
</comment>
<sequence>MVKLFCDKIRRLLILPPFFKQIMPRNASSYKVLNVAEKNDAAKRISDMLSGHQFQRREGFSKFNKIYEFDYYMLNKHCQMIMTSLSGHLLNYDFVGNYRKWSSCHPLSLFDAEIEKSVTENMNNIKKTIEKEIRSCQALLIWTDCDREGENIGFEIIDICQNVKPSISIYRAKFSEITERSVNNACRSLAQPDRRTSDAVDVRQELDLRIGAAFTRFQTLRLQKVFPQVLSNKLISYGSCQFPTLGFVVERYKAREQFQSERFWKIEVTHTQRHGDEVDQMQVTTFSWKRGRLFDELACKVLHENCIEPPAVAAVIDVNSRPRSRWRPVAMETVELEKLSSRKLKINAKETMKIAEKLYTQGYISYPRTETNIFPKDIDLRRLVEDQTQHPIWGDFSQRLLELDGGPTPRNGRSTDKAHPPIHPTKFTCSLTGNEAKIYELITRHFLACCHRDAQGHETTVEVKLGGEKFSAQGLMIIAKNYLEVYPYDRWNAKVIPVYNVGDEFEPTDVKMTQGATTAPPLLTEADLISLMDKHGIGTDATHAEHIETIKNRMYVELTNDQRFLPGELGLGLVEGYNMIGYQMSQPDLRAELEADLRKICEGNADKDQVLRHHIAKYRRVFEEALSKAEKLDEALSVYFGTASQVNCQVLNPSEVSTSLRPCPSCGKDMIIKRKKDDGFMVSCMGFPQCRNAAFLPKSVISINVDESVCGVCQPRPVHRVRLKLDSRNIPSYFDSEQVACIGGCDEDITNILGIRFKASEGTAQSQNGQRHYSRHNQNNHRGEQGSGSRLSTIRGGGRGAARKRSASGKRKMSTSVANNADTGLENDIPECNCGVRAIELTVRKEGPNHGQRFFKCSKTNRGCGFFLWADAPVRRNNRSTSALTENQGHSSTTSGVTYSATCRCSLPAVHRTVHREGTNKGRSFYACSKPRENGCGYFEWADQDNSKNSAGASRNKENLIGNDTVSRPSARGRKPPTCSLCHEGGHTRRGCPKK</sequence>
<dbReference type="SUPFAM" id="SSF56712">
    <property type="entry name" value="Prokaryotic type I DNA topoisomerase"/>
    <property type="match status" value="1"/>
</dbReference>
<dbReference type="PANTHER" id="PTHR11390:SF21">
    <property type="entry name" value="DNA TOPOISOMERASE 3-ALPHA"/>
    <property type="match status" value="1"/>
</dbReference>
<comment type="similarity">
    <text evidence="2 12">Belongs to the type IA topoisomerase family.</text>
</comment>
<dbReference type="InterPro" id="IPR023406">
    <property type="entry name" value="Topo_IA_AS"/>
</dbReference>
<evidence type="ECO:0000256" key="1">
    <source>
        <dbReference type="ARBA" id="ARBA00000213"/>
    </source>
</evidence>
<feature type="region of interest" description="Disordered" evidence="13">
    <location>
        <begin position="947"/>
        <end position="980"/>
    </location>
</feature>
<dbReference type="Pfam" id="PF06839">
    <property type="entry name" value="Zn_ribbon_GRF"/>
    <property type="match status" value="2"/>
</dbReference>
<evidence type="ECO:0000256" key="9">
    <source>
        <dbReference type="ARBA" id="ARBA00023125"/>
    </source>
</evidence>
<dbReference type="Gene3D" id="1.10.290.10">
    <property type="entry name" value="Topoisomerase I, domain 4"/>
    <property type="match status" value="1"/>
</dbReference>
<keyword evidence="9 12" id="KW-0238">DNA-binding</keyword>
<dbReference type="CDD" id="cd00186">
    <property type="entry name" value="TOP1Ac"/>
    <property type="match status" value="1"/>
</dbReference>